<keyword evidence="6 10" id="KW-0812">Transmembrane</keyword>
<feature type="compositionally biased region" description="Basic and acidic residues" evidence="9">
    <location>
        <begin position="165"/>
        <end position="176"/>
    </location>
</feature>
<dbReference type="Proteomes" id="UP000087171">
    <property type="component" value="Unplaced"/>
</dbReference>
<accession>A0A1S2Z6F0</accession>
<name>A0A1S2Z6F0_CICAR</name>
<keyword evidence="11" id="KW-1185">Reference proteome</keyword>
<protein>
    <submittedName>
        <fullName evidence="12">Oleosin 16.4 kDa-like</fullName>
    </submittedName>
</protein>
<comment type="function">
    <text evidence="1">May have a structural role to stabilize the lipid body during desiccation of the seed by preventing coalescence of the oil. Probably interacts with both lipid and phospholipid moieties of lipid bodies. May also provide recognition signals for specific lipase anchorage in lipolysis during seedling growth.</text>
</comment>
<comment type="similarity">
    <text evidence="4">Belongs to the oleosin family.</text>
</comment>
<dbReference type="GO" id="GO:0016020">
    <property type="term" value="C:membrane"/>
    <property type="evidence" value="ECO:0007669"/>
    <property type="project" value="UniProtKB-SubCell"/>
</dbReference>
<evidence type="ECO:0000256" key="10">
    <source>
        <dbReference type="SAM" id="Phobius"/>
    </source>
</evidence>
<gene>
    <name evidence="12" type="primary">LOC101507806</name>
</gene>
<dbReference type="GO" id="GO:0010344">
    <property type="term" value="P:seed oilbody biogenesis"/>
    <property type="evidence" value="ECO:0007669"/>
    <property type="project" value="TreeGrafter"/>
</dbReference>
<keyword evidence="8 10" id="KW-0472">Membrane</keyword>
<feature type="transmembrane region" description="Helical" evidence="10">
    <location>
        <begin position="36"/>
        <end position="66"/>
    </location>
</feature>
<keyword evidence="7 10" id="KW-1133">Transmembrane helix</keyword>
<evidence type="ECO:0000313" key="12">
    <source>
        <dbReference type="RefSeq" id="XP_004515879.1"/>
    </source>
</evidence>
<evidence type="ECO:0000256" key="2">
    <source>
        <dbReference type="ARBA" id="ARBA00004141"/>
    </source>
</evidence>
<organism evidence="11 12">
    <name type="scientific">Cicer arietinum</name>
    <name type="common">Chickpea</name>
    <name type="synonym">Garbanzo</name>
    <dbReference type="NCBI Taxonomy" id="3827"/>
    <lineage>
        <taxon>Eukaryota</taxon>
        <taxon>Viridiplantae</taxon>
        <taxon>Streptophyta</taxon>
        <taxon>Embryophyta</taxon>
        <taxon>Tracheophyta</taxon>
        <taxon>Spermatophyta</taxon>
        <taxon>Magnoliopsida</taxon>
        <taxon>eudicotyledons</taxon>
        <taxon>Gunneridae</taxon>
        <taxon>Pentapetalae</taxon>
        <taxon>rosids</taxon>
        <taxon>fabids</taxon>
        <taxon>Fabales</taxon>
        <taxon>Fabaceae</taxon>
        <taxon>Papilionoideae</taxon>
        <taxon>50 kb inversion clade</taxon>
        <taxon>NPAAA clade</taxon>
        <taxon>Hologalegina</taxon>
        <taxon>IRL clade</taxon>
        <taxon>Cicereae</taxon>
        <taxon>Cicer</taxon>
    </lineage>
</organism>
<evidence type="ECO:0000256" key="4">
    <source>
        <dbReference type="ARBA" id="ARBA00010858"/>
    </source>
</evidence>
<dbReference type="STRING" id="3827.A0A1S2Z6F0"/>
<reference evidence="12" key="1">
    <citation type="submission" date="2025-08" db="UniProtKB">
        <authorList>
            <consortium name="RefSeq"/>
        </authorList>
    </citation>
    <scope>IDENTIFICATION</scope>
    <source>
        <tissue evidence="12">Etiolated seedlings</tissue>
    </source>
</reference>
<dbReference type="PaxDb" id="3827-XP_004515879.1"/>
<dbReference type="GO" id="GO:0019915">
    <property type="term" value="P:lipid storage"/>
    <property type="evidence" value="ECO:0007669"/>
    <property type="project" value="TreeGrafter"/>
</dbReference>
<comment type="subcellular location">
    <subcellularLocation>
        <location evidence="3">Lipid droplet</location>
    </subcellularLocation>
    <subcellularLocation>
        <location evidence="2">Membrane</location>
        <topology evidence="2">Multi-pass membrane protein</topology>
    </subcellularLocation>
</comment>
<feature type="transmembrane region" description="Helical" evidence="10">
    <location>
        <begin position="78"/>
        <end position="111"/>
    </location>
</feature>
<evidence type="ECO:0000256" key="5">
    <source>
        <dbReference type="ARBA" id="ARBA00022677"/>
    </source>
</evidence>
<evidence type="ECO:0000256" key="8">
    <source>
        <dbReference type="ARBA" id="ARBA00023136"/>
    </source>
</evidence>
<dbReference type="GO" id="GO:0012511">
    <property type="term" value="C:monolayer-surrounded lipid storage body"/>
    <property type="evidence" value="ECO:0007669"/>
    <property type="project" value="InterPro"/>
</dbReference>
<evidence type="ECO:0000256" key="1">
    <source>
        <dbReference type="ARBA" id="ARBA00002582"/>
    </source>
</evidence>
<dbReference type="RefSeq" id="XP_004515879.1">
    <property type="nucleotide sequence ID" value="XM_004515822.3"/>
</dbReference>
<evidence type="ECO:0000256" key="6">
    <source>
        <dbReference type="ARBA" id="ARBA00022692"/>
    </source>
</evidence>
<evidence type="ECO:0000256" key="7">
    <source>
        <dbReference type="ARBA" id="ARBA00022989"/>
    </source>
</evidence>
<dbReference type="KEGG" id="cam:101507806"/>
<dbReference type="PANTHER" id="PTHR33203:SF44">
    <property type="entry name" value="OLEOSIN 20.3 KDA"/>
    <property type="match status" value="1"/>
</dbReference>
<dbReference type="eggNOG" id="ENOG502S1R0">
    <property type="taxonomic scope" value="Eukaryota"/>
</dbReference>
<evidence type="ECO:0000313" key="11">
    <source>
        <dbReference type="Proteomes" id="UP000087171"/>
    </source>
</evidence>
<feature type="region of interest" description="Disordered" evidence="9">
    <location>
        <begin position="145"/>
        <end position="184"/>
    </location>
</feature>
<dbReference type="AlphaFoldDB" id="A0A1S2Z6F0"/>
<dbReference type="InterPro" id="IPR000136">
    <property type="entry name" value="Oleosin"/>
</dbReference>
<dbReference type="PANTHER" id="PTHR33203">
    <property type="entry name" value="OLEOSIN"/>
    <property type="match status" value="1"/>
</dbReference>
<dbReference type="OrthoDB" id="1929188at2759"/>
<evidence type="ECO:0000256" key="9">
    <source>
        <dbReference type="SAM" id="MobiDB-lite"/>
    </source>
</evidence>
<sequence>MAQPQRGDYYDNYQQHPITYNQSQTRKIRSPSASHLIVLATIVPFGATLLILAGLILSATVIGLAVTTPLFVIFSPVLFSAAIVFGLAIAGFLTSGAFGVTSLSSFAWLASYLRRSRFLERIKVKHYAKPRLEETVGLNEAHITEEEEDRDRLVGRAQQTATKAQSDKGQVEKPKNENITLTTS</sequence>
<dbReference type="Pfam" id="PF01277">
    <property type="entry name" value="Oleosin"/>
    <property type="match status" value="1"/>
</dbReference>
<dbReference type="GO" id="GO:0050826">
    <property type="term" value="P:response to freezing"/>
    <property type="evidence" value="ECO:0007669"/>
    <property type="project" value="TreeGrafter"/>
</dbReference>
<keyword evidence="5" id="KW-0551">Lipid droplet</keyword>
<proteinExistence type="inferred from homology"/>
<dbReference type="GeneID" id="101507806"/>
<evidence type="ECO:0000256" key="3">
    <source>
        <dbReference type="ARBA" id="ARBA00004502"/>
    </source>
</evidence>